<dbReference type="GO" id="GO:0019843">
    <property type="term" value="F:rRNA binding"/>
    <property type="evidence" value="ECO:0007669"/>
    <property type="project" value="UniProtKB-UniRule"/>
</dbReference>
<dbReference type="PROSITE" id="PS51918">
    <property type="entry name" value="RADICAL_SAM"/>
    <property type="match status" value="1"/>
</dbReference>
<dbReference type="GO" id="GO:0005737">
    <property type="term" value="C:cytoplasm"/>
    <property type="evidence" value="ECO:0007669"/>
    <property type="project" value="UniProtKB-SubCell"/>
</dbReference>
<dbReference type="GO" id="GO:0030488">
    <property type="term" value="P:tRNA methylation"/>
    <property type="evidence" value="ECO:0007669"/>
    <property type="project" value="UniProtKB-UniRule"/>
</dbReference>
<sequence>MMEKVNLMGLTASELKDFMKGAGEAPFRGKQLFKWIYSGIKNFDDMTDFSLKLREKLKKTAYIGQLDVLEVQHDKTDGTRKFLFGLEDGNAVEGVFMKYKYGNSLCVSSQVGCKMGCRFCASALGGFVRNLTAGEMLDQIFAAEKETGESINHIVVMGMGEPFDNYENLSRFLELLHDPDGKNLSYRNITVSTSGIIPAIERFADDFPQVNLAISLHRLDDEGRSVIMPVNSRYPVDELLQAADDYGKKTGRRVTFEYALIKGENDSLHDIDLMKRKLKNMLCHVNLIPLNEVKETGFTGSSRKYAEELAEKLRRSGIAATVRREMGADIEGACGQLRRKAQ</sequence>
<dbReference type="CDD" id="cd01335">
    <property type="entry name" value="Radical_SAM"/>
    <property type="match status" value="1"/>
</dbReference>
<dbReference type="EC" id="2.1.1.192" evidence="12"/>
<dbReference type="Gene3D" id="3.20.20.70">
    <property type="entry name" value="Aldolase class I"/>
    <property type="match status" value="1"/>
</dbReference>
<proteinExistence type="inferred from homology"/>
<evidence type="ECO:0000313" key="14">
    <source>
        <dbReference type="EMBL" id="MBC8567350.1"/>
    </source>
</evidence>
<evidence type="ECO:0000256" key="6">
    <source>
        <dbReference type="ARBA" id="ARBA00022679"/>
    </source>
</evidence>
<feature type="domain" description="Radical SAM core" evidence="13">
    <location>
        <begin position="99"/>
        <end position="329"/>
    </location>
</feature>
<dbReference type="GO" id="GO:0046872">
    <property type="term" value="F:metal ion binding"/>
    <property type="evidence" value="ECO:0007669"/>
    <property type="project" value="UniProtKB-KW"/>
</dbReference>
<dbReference type="InterPro" id="IPR013785">
    <property type="entry name" value="Aldolase_TIM"/>
</dbReference>
<dbReference type="PANTHER" id="PTHR30544:SF5">
    <property type="entry name" value="RADICAL SAM CORE DOMAIN-CONTAINING PROTEIN"/>
    <property type="match status" value="1"/>
</dbReference>
<dbReference type="SFLD" id="SFLDS00029">
    <property type="entry name" value="Radical_SAM"/>
    <property type="match status" value="1"/>
</dbReference>
<comment type="subcellular location">
    <subcellularLocation>
        <location evidence="1 12">Cytoplasm</location>
    </subcellularLocation>
</comment>
<dbReference type="GO" id="GO:0002935">
    <property type="term" value="F:tRNA (adenine(37)-C2)-methyltransferase activity"/>
    <property type="evidence" value="ECO:0007669"/>
    <property type="project" value="UniProtKB-UniRule"/>
</dbReference>
<dbReference type="PIRSF" id="PIRSF006004">
    <property type="entry name" value="CHP00048"/>
    <property type="match status" value="1"/>
</dbReference>
<keyword evidence="6 12" id="KW-0808">Transferase</keyword>
<keyword evidence="11 12" id="KW-0411">Iron-sulfur</keyword>
<dbReference type="HAMAP" id="MF_01849">
    <property type="entry name" value="RNA_methyltr_RlmN"/>
    <property type="match status" value="1"/>
</dbReference>
<keyword evidence="5 12" id="KW-0489">Methyltransferase</keyword>
<feature type="binding site" evidence="12">
    <location>
        <begin position="160"/>
        <end position="161"/>
    </location>
    <ligand>
        <name>S-adenosyl-L-methionine</name>
        <dbReference type="ChEBI" id="CHEBI:59789"/>
    </ligand>
</feature>
<feature type="active site" description="S-methylcysteine intermediate" evidence="12">
    <location>
        <position position="334"/>
    </location>
</feature>
<keyword evidence="9 12" id="KW-0479">Metal-binding</keyword>
<dbReference type="InterPro" id="IPR040072">
    <property type="entry name" value="Methyltransferase_A"/>
</dbReference>
<feature type="binding site" evidence="12">
    <location>
        <begin position="215"/>
        <end position="217"/>
    </location>
    <ligand>
        <name>S-adenosyl-L-methionine</name>
        <dbReference type="ChEBI" id="CHEBI:59789"/>
    </ligand>
</feature>
<feature type="binding site" evidence="12">
    <location>
        <position position="192"/>
    </location>
    <ligand>
        <name>S-adenosyl-L-methionine</name>
        <dbReference type="ChEBI" id="CHEBI:59789"/>
    </ligand>
</feature>
<name>A0A926E3X7_9FIRM</name>
<dbReference type="InterPro" id="IPR027492">
    <property type="entry name" value="RNA_MTrfase_RlmN"/>
</dbReference>
<dbReference type="InterPro" id="IPR058240">
    <property type="entry name" value="rSAM_sf"/>
</dbReference>
<comment type="catalytic activity">
    <reaction evidence="12">
        <text>adenosine(37) in tRNA + 2 reduced [2Fe-2S]-[ferredoxin] + 2 S-adenosyl-L-methionine = 2-methyladenosine(37) in tRNA + 5'-deoxyadenosine + L-methionine + 2 oxidized [2Fe-2S]-[ferredoxin] + S-adenosyl-L-homocysteine</text>
        <dbReference type="Rhea" id="RHEA:43332"/>
        <dbReference type="Rhea" id="RHEA-COMP:10000"/>
        <dbReference type="Rhea" id="RHEA-COMP:10001"/>
        <dbReference type="Rhea" id="RHEA-COMP:10162"/>
        <dbReference type="Rhea" id="RHEA-COMP:10485"/>
        <dbReference type="ChEBI" id="CHEBI:17319"/>
        <dbReference type="ChEBI" id="CHEBI:33737"/>
        <dbReference type="ChEBI" id="CHEBI:33738"/>
        <dbReference type="ChEBI" id="CHEBI:57844"/>
        <dbReference type="ChEBI" id="CHEBI:57856"/>
        <dbReference type="ChEBI" id="CHEBI:59789"/>
        <dbReference type="ChEBI" id="CHEBI:74411"/>
        <dbReference type="ChEBI" id="CHEBI:74497"/>
        <dbReference type="EC" id="2.1.1.192"/>
    </reaction>
</comment>
<organism evidence="14 15">
    <name type="scientific">Lentihominibacter hominis</name>
    <dbReference type="NCBI Taxonomy" id="2763645"/>
    <lineage>
        <taxon>Bacteria</taxon>
        <taxon>Bacillati</taxon>
        <taxon>Bacillota</taxon>
        <taxon>Clostridia</taxon>
        <taxon>Peptostreptococcales</taxon>
        <taxon>Anaerovoracaceae</taxon>
        <taxon>Lentihominibacter</taxon>
    </lineage>
</organism>
<feature type="active site" description="Proton acceptor" evidence="12">
    <location>
        <position position="93"/>
    </location>
</feature>
<evidence type="ECO:0000256" key="10">
    <source>
        <dbReference type="ARBA" id="ARBA00023004"/>
    </source>
</evidence>
<evidence type="ECO:0000256" key="7">
    <source>
        <dbReference type="ARBA" id="ARBA00022691"/>
    </source>
</evidence>
<dbReference type="SFLD" id="SFLDG01062">
    <property type="entry name" value="methyltransferase_(Class_A)"/>
    <property type="match status" value="1"/>
</dbReference>
<dbReference type="GO" id="GO:0000049">
    <property type="term" value="F:tRNA binding"/>
    <property type="evidence" value="ECO:0007669"/>
    <property type="project" value="UniProtKB-UniRule"/>
</dbReference>
<comment type="cofactor">
    <cofactor evidence="12">
        <name>[4Fe-4S] cluster</name>
        <dbReference type="ChEBI" id="CHEBI:49883"/>
    </cofactor>
    <text evidence="12">Binds 1 [4Fe-4S] cluster. The cluster is coordinated with 3 cysteines and an exchangeable S-adenosyl-L-methionine.</text>
</comment>
<keyword evidence="12" id="KW-1015">Disulfide bond</keyword>
<evidence type="ECO:0000313" key="15">
    <source>
        <dbReference type="Proteomes" id="UP000610862"/>
    </source>
</evidence>
<dbReference type="InterPro" id="IPR007197">
    <property type="entry name" value="rSAM"/>
</dbReference>
<keyword evidence="15" id="KW-1185">Reference proteome</keyword>
<dbReference type="InterPro" id="IPR004383">
    <property type="entry name" value="rRNA_lsu_MTrfase_RlmN/Cfr"/>
</dbReference>
<keyword evidence="3 12" id="KW-0963">Cytoplasm</keyword>
<evidence type="ECO:0000256" key="5">
    <source>
        <dbReference type="ARBA" id="ARBA00022603"/>
    </source>
</evidence>
<evidence type="ECO:0000256" key="4">
    <source>
        <dbReference type="ARBA" id="ARBA00022552"/>
    </source>
</evidence>
<dbReference type="InterPro" id="IPR048641">
    <property type="entry name" value="RlmN_N"/>
</dbReference>
<comment type="catalytic activity">
    <reaction evidence="12">
        <text>adenosine(2503) in 23S rRNA + 2 reduced [2Fe-2S]-[ferredoxin] + 2 S-adenosyl-L-methionine = 2-methyladenosine(2503) in 23S rRNA + 5'-deoxyadenosine + L-methionine + 2 oxidized [2Fe-2S]-[ferredoxin] + S-adenosyl-L-homocysteine</text>
        <dbReference type="Rhea" id="RHEA:42916"/>
        <dbReference type="Rhea" id="RHEA-COMP:10000"/>
        <dbReference type="Rhea" id="RHEA-COMP:10001"/>
        <dbReference type="Rhea" id="RHEA-COMP:10152"/>
        <dbReference type="Rhea" id="RHEA-COMP:10282"/>
        <dbReference type="ChEBI" id="CHEBI:17319"/>
        <dbReference type="ChEBI" id="CHEBI:33737"/>
        <dbReference type="ChEBI" id="CHEBI:33738"/>
        <dbReference type="ChEBI" id="CHEBI:57844"/>
        <dbReference type="ChEBI" id="CHEBI:57856"/>
        <dbReference type="ChEBI" id="CHEBI:59789"/>
        <dbReference type="ChEBI" id="CHEBI:74411"/>
        <dbReference type="ChEBI" id="CHEBI:74497"/>
        <dbReference type="EC" id="2.1.1.192"/>
    </reaction>
</comment>
<dbReference type="Proteomes" id="UP000610862">
    <property type="component" value="Unassembled WGS sequence"/>
</dbReference>
<dbReference type="NCBIfam" id="TIGR00048">
    <property type="entry name" value="rRNA_mod_RlmN"/>
    <property type="match status" value="1"/>
</dbReference>
<dbReference type="EMBL" id="JACRTA010000001">
    <property type="protein sequence ID" value="MBC8567350.1"/>
    <property type="molecule type" value="Genomic_DNA"/>
</dbReference>
<feature type="binding site" evidence="12">
    <location>
        <position position="113"/>
    </location>
    <ligand>
        <name>[4Fe-4S] cluster</name>
        <dbReference type="ChEBI" id="CHEBI:49883"/>
        <note>4Fe-4S-S-AdoMet</note>
    </ligand>
</feature>
<dbReference type="PANTHER" id="PTHR30544">
    <property type="entry name" value="23S RRNA METHYLTRANSFERASE"/>
    <property type="match status" value="1"/>
</dbReference>
<comment type="caution">
    <text evidence="12">Lacks conserved residue(s) required for the propagation of feature annotation.</text>
</comment>
<feature type="binding site" evidence="12">
    <location>
        <position position="120"/>
    </location>
    <ligand>
        <name>[4Fe-4S] cluster</name>
        <dbReference type="ChEBI" id="CHEBI:49883"/>
        <note>4Fe-4S-S-AdoMet</note>
    </ligand>
</feature>
<evidence type="ECO:0000259" key="13">
    <source>
        <dbReference type="PROSITE" id="PS51918"/>
    </source>
</evidence>
<comment type="miscellaneous">
    <text evidence="12">Reaction proceeds by a ping-pong mechanism involving intermediate methylation of a conserved cysteine residue.</text>
</comment>
<evidence type="ECO:0000256" key="8">
    <source>
        <dbReference type="ARBA" id="ARBA00022694"/>
    </source>
</evidence>
<dbReference type="GO" id="GO:0051539">
    <property type="term" value="F:4 iron, 4 sulfur cluster binding"/>
    <property type="evidence" value="ECO:0007669"/>
    <property type="project" value="UniProtKB-UniRule"/>
</dbReference>
<evidence type="ECO:0000256" key="11">
    <source>
        <dbReference type="ARBA" id="ARBA00023014"/>
    </source>
</evidence>
<dbReference type="Gene3D" id="1.10.150.530">
    <property type="match status" value="1"/>
</dbReference>
<protein>
    <recommendedName>
        <fullName evidence="12">Probable dual-specificity RNA methyltransferase RlmN</fullName>
        <ecNumber evidence="12">2.1.1.192</ecNumber>
    </recommendedName>
    <alternativeName>
        <fullName evidence="12">23S rRNA (adenine(2503)-C(2))-methyltransferase</fullName>
    </alternativeName>
    <alternativeName>
        <fullName evidence="12">23S rRNA m2A2503 methyltransferase</fullName>
    </alternativeName>
    <alternativeName>
        <fullName evidence="12">Ribosomal RNA large subunit methyltransferase N</fullName>
    </alternativeName>
    <alternativeName>
        <fullName evidence="12">tRNA (adenine(37)-C(2))-methyltransferase</fullName>
    </alternativeName>
    <alternativeName>
        <fullName evidence="12">tRNA m2A37 methyltransferase</fullName>
    </alternativeName>
</protein>
<evidence type="ECO:0000256" key="3">
    <source>
        <dbReference type="ARBA" id="ARBA00022490"/>
    </source>
</evidence>
<keyword evidence="10 12" id="KW-0408">Iron</keyword>
<dbReference type="SUPFAM" id="SSF102114">
    <property type="entry name" value="Radical SAM enzymes"/>
    <property type="match status" value="1"/>
</dbReference>
<evidence type="ECO:0000256" key="12">
    <source>
        <dbReference type="HAMAP-Rule" id="MF_01849"/>
    </source>
</evidence>
<keyword evidence="7 12" id="KW-0949">S-adenosyl-L-methionine</keyword>
<dbReference type="AlphaFoldDB" id="A0A926E3X7"/>
<dbReference type="FunFam" id="3.20.20.70:FF:000014">
    <property type="entry name" value="Probable dual-specificity RNA methyltransferase RlmN"/>
    <property type="match status" value="1"/>
</dbReference>
<accession>A0A926E3X7</accession>
<dbReference type="RefSeq" id="WP_187524797.1">
    <property type="nucleotide sequence ID" value="NZ_JACRTA010000001.1"/>
</dbReference>
<evidence type="ECO:0000256" key="1">
    <source>
        <dbReference type="ARBA" id="ARBA00004496"/>
    </source>
</evidence>
<dbReference type="SFLD" id="SFLDF00275">
    <property type="entry name" value="adenosine_C2_methyltransferase"/>
    <property type="match status" value="1"/>
</dbReference>
<feature type="binding site" evidence="12">
    <location>
        <position position="117"/>
    </location>
    <ligand>
        <name>[4Fe-4S] cluster</name>
        <dbReference type="ChEBI" id="CHEBI:49883"/>
        <note>4Fe-4S-S-AdoMet</note>
    </ligand>
</feature>
<comment type="function">
    <text evidence="12">Specifically methylates position 2 of adenine 2503 in 23S rRNA and position 2 of adenine 37 in tRNAs.</text>
</comment>
<evidence type="ECO:0000256" key="9">
    <source>
        <dbReference type="ARBA" id="ARBA00022723"/>
    </source>
</evidence>
<comment type="similarity">
    <text evidence="12">Belongs to the radical SAM superfamily. RlmN family.</text>
</comment>
<evidence type="ECO:0000256" key="2">
    <source>
        <dbReference type="ARBA" id="ARBA00022485"/>
    </source>
</evidence>
<keyword evidence="2 12" id="KW-0004">4Fe-4S</keyword>
<gene>
    <name evidence="12 14" type="primary">rlmN</name>
    <name evidence="14" type="ORF">H8692_01045</name>
</gene>
<dbReference type="GO" id="GO:0070040">
    <property type="term" value="F:rRNA (adenine(2503)-C2-)-methyltransferase activity"/>
    <property type="evidence" value="ECO:0007669"/>
    <property type="project" value="UniProtKB-UniRule"/>
</dbReference>
<keyword evidence="4 12" id="KW-0698">rRNA processing</keyword>
<keyword evidence="8 12" id="KW-0819">tRNA processing</keyword>
<dbReference type="GO" id="GO:0070475">
    <property type="term" value="P:rRNA base methylation"/>
    <property type="evidence" value="ECO:0007669"/>
    <property type="project" value="UniProtKB-UniRule"/>
</dbReference>
<dbReference type="Pfam" id="PF21016">
    <property type="entry name" value="RlmN_N"/>
    <property type="match status" value="1"/>
</dbReference>
<dbReference type="Pfam" id="PF04055">
    <property type="entry name" value="Radical_SAM"/>
    <property type="match status" value="1"/>
</dbReference>
<comment type="caution">
    <text evidence="14">The sequence shown here is derived from an EMBL/GenBank/DDBJ whole genome shotgun (WGS) entry which is preliminary data.</text>
</comment>
<reference evidence="14" key="1">
    <citation type="submission" date="2020-08" db="EMBL/GenBank/DDBJ databases">
        <title>Genome public.</title>
        <authorList>
            <person name="Liu C."/>
            <person name="Sun Q."/>
        </authorList>
    </citation>
    <scope>NUCLEOTIDE SEQUENCE</scope>
    <source>
        <strain evidence="14">NSJ-24</strain>
    </source>
</reference>
<feature type="binding site" evidence="12">
    <location>
        <position position="291"/>
    </location>
    <ligand>
        <name>S-adenosyl-L-methionine</name>
        <dbReference type="ChEBI" id="CHEBI:59789"/>
    </ligand>
</feature>